<dbReference type="InterPro" id="IPR010976">
    <property type="entry name" value="B-phosphoglucomutase_hydrolase"/>
</dbReference>
<reference evidence="16 17" key="1">
    <citation type="submission" date="2023-03" db="EMBL/GenBank/DDBJ databases">
        <authorList>
            <person name="Shen W."/>
            <person name="Cai J."/>
        </authorList>
    </citation>
    <scope>NUCLEOTIDE SEQUENCE [LARGE SCALE GENOMIC DNA]</scope>
    <source>
        <strain evidence="16 17">Y2</strain>
    </source>
</reference>
<dbReference type="EMBL" id="JARPWY010000016">
    <property type="protein sequence ID" value="MDT2514125.1"/>
    <property type="molecule type" value="Genomic_DNA"/>
</dbReference>
<dbReference type="AlphaFoldDB" id="A0ABD5F7Q7"/>
<keyword evidence="6 14" id="KW-0460">Magnesium</keyword>
<name>A0ABD5F7Q7_ENTAV</name>
<dbReference type="InterPro" id="IPR023214">
    <property type="entry name" value="HAD_sf"/>
</dbReference>
<dbReference type="GO" id="GO:0005737">
    <property type="term" value="C:cytoplasm"/>
    <property type="evidence" value="ECO:0007669"/>
    <property type="project" value="UniProtKB-SubCell"/>
</dbReference>
<dbReference type="Proteomes" id="UP001264335">
    <property type="component" value="Unassembled WGS sequence"/>
</dbReference>
<feature type="site" description="Important for catalytic activity and assists the phosphoryl transfer reaction to Asp8 by balancing charge and orienting the reacting groups" evidence="15">
    <location>
        <position position="146"/>
    </location>
</feature>
<feature type="binding site" evidence="14">
    <location>
        <position position="170"/>
    </location>
    <ligand>
        <name>Mg(2+)</name>
        <dbReference type="ChEBI" id="CHEBI:18420"/>
    </ligand>
</feature>
<dbReference type="NCBIfam" id="TIGR01990">
    <property type="entry name" value="bPGM"/>
    <property type="match status" value="1"/>
</dbReference>
<dbReference type="InterPro" id="IPR023198">
    <property type="entry name" value="PGP-like_dom2"/>
</dbReference>
<dbReference type="GO" id="GO:0008801">
    <property type="term" value="F:beta-phosphoglucomutase activity"/>
    <property type="evidence" value="ECO:0007669"/>
    <property type="project" value="UniProtKB-EC"/>
</dbReference>
<feature type="active site" description="Proton donor/acceptor" evidence="12">
    <location>
        <position position="10"/>
    </location>
</feature>
<dbReference type="NCBIfam" id="TIGR01509">
    <property type="entry name" value="HAD-SF-IA-v3"/>
    <property type="match status" value="1"/>
</dbReference>
<dbReference type="InterPro" id="IPR010972">
    <property type="entry name" value="Beta-PGM"/>
</dbReference>
<dbReference type="EC" id="5.4.2.6" evidence="10"/>
<dbReference type="InterPro" id="IPR036412">
    <property type="entry name" value="HAD-like_sf"/>
</dbReference>
<evidence type="ECO:0000256" key="13">
    <source>
        <dbReference type="PIRSR" id="PIRSR610972-2"/>
    </source>
</evidence>
<keyword evidence="8" id="KW-0119">Carbohydrate metabolism</keyword>
<feature type="binding site" evidence="13">
    <location>
        <begin position="8"/>
        <end position="10"/>
    </location>
    <ligand>
        <name>substrate</name>
    </ligand>
</feature>
<evidence type="ECO:0000256" key="11">
    <source>
        <dbReference type="ARBA" id="ARBA00044991"/>
    </source>
</evidence>
<dbReference type="GO" id="GO:0000287">
    <property type="term" value="F:magnesium ion binding"/>
    <property type="evidence" value="ECO:0007669"/>
    <property type="project" value="UniProtKB-ARBA"/>
</dbReference>
<dbReference type="InterPro" id="IPR051600">
    <property type="entry name" value="Beta-PGM-like"/>
</dbReference>
<feature type="active site" description="Nucleophile" evidence="12">
    <location>
        <position position="8"/>
    </location>
</feature>
<keyword evidence="4" id="KW-0597">Phosphoprotein</keyword>
<evidence type="ECO:0000256" key="7">
    <source>
        <dbReference type="ARBA" id="ARBA00023235"/>
    </source>
</evidence>
<dbReference type="SFLD" id="SFLDF00046">
    <property type="entry name" value="beta-phosphoglucomutase"/>
    <property type="match status" value="1"/>
</dbReference>
<keyword evidence="5 14" id="KW-0479">Metal-binding</keyword>
<evidence type="ECO:0000256" key="2">
    <source>
        <dbReference type="ARBA" id="ARBA00006171"/>
    </source>
</evidence>
<dbReference type="CDD" id="cd02598">
    <property type="entry name" value="HAD_BPGM"/>
    <property type="match status" value="1"/>
</dbReference>
<evidence type="ECO:0000256" key="14">
    <source>
        <dbReference type="PIRSR" id="PIRSR610972-3"/>
    </source>
</evidence>
<dbReference type="PANTHER" id="PTHR46193:SF18">
    <property type="entry name" value="HEXITOL PHOSPHATASE B"/>
    <property type="match status" value="1"/>
</dbReference>
<evidence type="ECO:0000256" key="9">
    <source>
        <dbReference type="ARBA" id="ARBA00044926"/>
    </source>
</evidence>
<dbReference type="Gene3D" id="3.40.50.1000">
    <property type="entry name" value="HAD superfamily/HAD-like"/>
    <property type="match status" value="1"/>
</dbReference>
<dbReference type="PANTHER" id="PTHR46193">
    <property type="entry name" value="6-PHOSPHOGLUCONATE PHOSPHATASE"/>
    <property type="match status" value="1"/>
</dbReference>
<feature type="binding site" evidence="13">
    <location>
        <position position="51"/>
    </location>
    <ligand>
        <name>substrate</name>
    </ligand>
</feature>
<comment type="caution">
    <text evidence="16">The sequence shown here is derived from an EMBL/GenBank/DDBJ whole genome shotgun (WGS) entry which is preliminary data.</text>
</comment>
<feature type="site" description="Important for catalytic activity and assists the phosphoryl transfer reaction to Asp8 by balancing charge and orienting the reacting groups" evidence="15">
    <location>
        <position position="115"/>
    </location>
</feature>
<feature type="binding site" evidence="13">
    <location>
        <position position="24"/>
    </location>
    <ligand>
        <name>substrate</name>
    </ligand>
</feature>
<feature type="binding site" evidence="13">
    <location>
        <begin position="115"/>
        <end position="119"/>
    </location>
    <ligand>
        <name>substrate</name>
    </ligand>
</feature>
<dbReference type="SUPFAM" id="SSF56784">
    <property type="entry name" value="HAD-like"/>
    <property type="match status" value="1"/>
</dbReference>
<comment type="catalytic activity">
    <reaction evidence="9">
        <text>beta-D-glucose 1-phosphate = beta-D-glucose 6-phosphate</text>
        <dbReference type="Rhea" id="RHEA:20113"/>
        <dbReference type="ChEBI" id="CHEBI:57684"/>
        <dbReference type="ChEBI" id="CHEBI:58247"/>
        <dbReference type="EC" id="5.4.2.6"/>
    </reaction>
</comment>
<dbReference type="SFLD" id="SFLDG01135">
    <property type="entry name" value="C1.5.6:_HAD__Beta-PGM__Phospha"/>
    <property type="match status" value="1"/>
</dbReference>
<evidence type="ECO:0000256" key="15">
    <source>
        <dbReference type="PIRSR" id="PIRSR610972-4"/>
    </source>
</evidence>
<sequence>MMKGLVFDLDGVLADTAKYHYIAWKQLAMEIGITIDEAFNEQLKGISRQESLARILAYGGKSRDFSEEELTILAENKNRHYVELLEQLTPADALPGVTRFLAEARAQNIPCSVASASKNAPFILNKLALDDYFVGVVDPSALNKGKPHPEIFVKAAALMRLQPNEVIGFEDAQAGIDGIKACGMYAVGIGEAGQLKGADRLISDLTEISIEELISL</sequence>
<dbReference type="Gene3D" id="1.10.150.240">
    <property type="entry name" value="Putative phosphatase, domain 2"/>
    <property type="match status" value="1"/>
</dbReference>
<feature type="binding site" evidence="14">
    <location>
        <position position="8"/>
    </location>
    <ligand>
        <name>Mg(2+)</name>
        <dbReference type="ChEBI" id="CHEBI:18420"/>
    </ligand>
</feature>
<evidence type="ECO:0000256" key="8">
    <source>
        <dbReference type="ARBA" id="ARBA00023277"/>
    </source>
</evidence>
<keyword evidence="7 16" id="KW-0413">Isomerase</keyword>
<evidence type="ECO:0000256" key="3">
    <source>
        <dbReference type="ARBA" id="ARBA00022490"/>
    </source>
</evidence>
<proteinExistence type="inferred from homology"/>
<comment type="cofactor">
    <cofactor evidence="14">
        <name>Mg(2+)</name>
        <dbReference type="ChEBI" id="CHEBI:18420"/>
    </cofactor>
    <text evidence="14">Binds 2 magnesium ions per subunit.</text>
</comment>
<feature type="binding site" evidence="14">
    <location>
        <position position="10"/>
    </location>
    <ligand>
        <name>Mg(2+)</name>
        <dbReference type="ChEBI" id="CHEBI:18420"/>
    </ligand>
</feature>
<evidence type="ECO:0000256" key="1">
    <source>
        <dbReference type="ARBA" id="ARBA00004496"/>
    </source>
</evidence>
<dbReference type="SFLD" id="SFLDG01129">
    <property type="entry name" value="C1.5:_HAD__Beta-PGM__Phosphata"/>
    <property type="match status" value="1"/>
</dbReference>
<comment type="similarity">
    <text evidence="2">Belongs to the HAD-like hydrolase superfamily. CbbY/CbbZ/Gph/YieH family.</text>
</comment>
<dbReference type="NCBIfam" id="TIGR02009">
    <property type="entry name" value="PGMB-YQAB-SF"/>
    <property type="match status" value="1"/>
</dbReference>
<evidence type="ECO:0000256" key="10">
    <source>
        <dbReference type="ARBA" id="ARBA00044968"/>
    </source>
</evidence>
<evidence type="ECO:0000313" key="17">
    <source>
        <dbReference type="Proteomes" id="UP001264335"/>
    </source>
</evidence>
<evidence type="ECO:0000256" key="6">
    <source>
        <dbReference type="ARBA" id="ARBA00022842"/>
    </source>
</evidence>
<gene>
    <name evidence="16" type="primary">pgmB</name>
    <name evidence="16" type="ORF">P7D79_07725</name>
</gene>
<dbReference type="Pfam" id="PF00702">
    <property type="entry name" value="Hydrolase"/>
    <property type="match status" value="1"/>
</dbReference>
<evidence type="ECO:0000256" key="12">
    <source>
        <dbReference type="PIRSR" id="PIRSR610972-1"/>
    </source>
</evidence>
<keyword evidence="3" id="KW-0963">Cytoplasm</keyword>
<feature type="binding site" evidence="13">
    <location>
        <position position="77"/>
    </location>
    <ligand>
        <name>substrate</name>
    </ligand>
</feature>
<feature type="binding site" evidence="13">
    <location>
        <position position="146"/>
    </location>
    <ligand>
        <name>substrate</name>
    </ligand>
</feature>
<evidence type="ECO:0000313" key="16">
    <source>
        <dbReference type="EMBL" id="MDT2514125.1"/>
    </source>
</evidence>
<evidence type="ECO:0000256" key="4">
    <source>
        <dbReference type="ARBA" id="ARBA00022553"/>
    </source>
</evidence>
<protein>
    <recommendedName>
        <fullName evidence="11">Beta-phosphoglucomutase</fullName>
        <ecNumber evidence="10">5.4.2.6</ecNumber>
    </recommendedName>
</protein>
<feature type="binding site" evidence="13">
    <location>
        <begin position="43"/>
        <end position="48"/>
    </location>
    <ligand>
        <name>substrate</name>
    </ligand>
</feature>
<dbReference type="SFLD" id="SFLDS00003">
    <property type="entry name" value="Haloacid_Dehalogenase"/>
    <property type="match status" value="1"/>
</dbReference>
<feature type="binding site" evidence="14">
    <location>
        <position position="171"/>
    </location>
    <ligand>
        <name>Mg(2+)</name>
        <dbReference type="ChEBI" id="CHEBI:18420"/>
    </ligand>
</feature>
<dbReference type="InterPro" id="IPR006439">
    <property type="entry name" value="HAD-SF_hydro_IA"/>
</dbReference>
<comment type="subcellular location">
    <subcellularLocation>
        <location evidence="1">Cytoplasm</location>
    </subcellularLocation>
</comment>
<dbReference type="RefSeq" id="WP_311871810.1">
    <property type="nucleotide sequence ID" value="NZ_JARPVY010000011.1"/>
</dbReference>
<accession>A0ABD5F7Q7</accession>
<dbReference type="FunFam" id="1.10.150.240:FF:000010">
    <property type="entry name" value="Beta-phosphoglucomutase"/>
    <property type="match status" value="1"/>
</dbReference>
<organism evidence="16 17">
    <name type="scientific">Enterococcus avium</name>
    <name type="common">Streptococcus avium</name>
    <dbReference type="NCBI Taxonomy" id="33945"/>
    <lineage>
        <taxon>Bacteria</taxon>
        <taxon>Bacillati</taxon>
        <taxon>Bacillota</taxon>
        <taxon>Bacilli</taxon>
        <taxon>Lactobacillales</taxon>
        <taxon>Enterococcaceae</taxon>
        <taxon>Enterococcus</taxon>
    </lineage>
</organism>
<evidence type="ECO:0000256" key="5">
    <source>
        <dbReference type="ARBA" id="ARBA00022723"/>
    </source>
</evidence>